<dbReference type="RefSeq" id="WP_307257019.1">
    <property type="nucleotide sequence ID" value="NZ_JAUSUC010000013.1"/>
</dbReference>
<evidence type="ECO:0000313" key="2">
    <source>
        <dbReference type="Proteomes" id="UP001237207"/>
    </source>
</evidence>
<dbReference type="AlphaFoldDB" id="A0AAJ1SYA5"/>
<keyword evidence="2" id="KW-1185">Reference proteome</keyword>
<reference evidence="1" key="1">
    <citation type="submission" date="2023-07" db="EMBL/GenBank/DDBJ databases">
        <title>Genomic Encyclopedia of Type Strains, Phase IV (KMG-IV): sequencing the most valuable type-strain genomes for metagenomic binning, comparative biology and taxonomic classification.</title>
        <authorList>
            <person name="Goeker M."/>
        </authorList>
    </citation>
    <scope>NUCLEOTIDE SEQUENCE</scope>
    <source>
        <strain evidence="1">DSM 23947</strain>
    </source>
</reference>
<protein>
    <submittedName>
        <fullName evidence="1">Uncharacterized protein</fullName>
    </submittedName>
</protein>
<sequence length="114" mass="12610">MLVASDQSPSLFVESSCGSLLLEVKSQSPTEGKVILLSELAFCLSQQSSRLRFLFNPAAAPRGSRSNAHPFCGKVRHAKAGHLLVAPEQSPPLFIFVTKKIEFISQKFSFTWYH</sequence>
<comment type="caution">
    <text evidence="1">The sequence shown here is derived from an EMBL/GenBank/DDBJ whole genome shotgun (WGS) entry which is preliminary data.</text>
</comment>
<dbReference type="Proteomes" id="UP001237207">
    <property type="component" value="Unassembled WGS sequence"/>
</dbReference>
<name>A0AAJ1SYA5_9BACI</name>
<gene>
    <name evidence="1" type="ORF">J2S13_001417</name>
</gene>
<accession>A0AAJ1SYA5</accession>
<evidence type="ECO:0000313" key="1">
    <source>
        <dbReference type="EMBL" id="MDQ0215018.1"/>
    </source>
</evidence>
<proteinExistence type="predicted"/>
<organism evidence="1 2">
    <name type="scientific">Oikeobacillus pervagus</name>
    <dbReference type="NCBI Taxonomy" id="1325931"/>
    <lineage>
        <taxon>Bacteria</taxon>
        <taxon>Bacillati</taxon>
        <taxon>Bacillota</taxon>
        <taxon>Bacilli</taxon>
        <taxon>Bacillales</taxon>
        <taxon>Bacillaceae</taxon>
        <taxon>Oikeobacillus</taxon>
    </lineage>
</organism>
<dbReference type="EMBL" id="JAUSUC010000013">
    <property type="protein sequence ID" value="MDQ0215018.1"/>
    <property type="molecule type" value="Genomic_DNA"/>
</dbReference>